<dbReference type="RefSeq" id="XP_043175845.1">
    <property type="nucleotide sequence ID" value="XM_043323426.1"/>
</dbReference>
<organism evidence="5 6">
    <name type="scientific">Rhizoctonia solani</name>
    <dbReference type="NCBI Taxonomy" id="456999"/>
    <lineage>
        <taxon>Eukaryota</taxon>
        <taxon>Fungi</taxon>
        <taxon>Dikarya</taxon>
        <taxon>Basidiomycota</taxon>
        <taxon>Agaricomycotina</taxon>
        <taxon>Agaricomycetes</taxon>
        <taxon>Cantharellales</taxon>
        <taxon>Ceratobasidiaceae</taxon>
        <taxon>Rhizoctonia</taxon>
    </lineage>
</organism>
<protein>
    <submittedName>
        <fullName evidence="5">Copia-like polyprotein/retrotransposon</fullName>
    </submittedName>
</protein>
<keyword evidence="2" id="KW-0862">Zinc</keyword>
<proteinExistence type="predicted"/>
<sequence length="396" mass="43684">MSNSSEETVHPPTEREEEDLVSTFEDPEPTAHIADLVQGSYDESFDSTASDDLSPPSSRFRFPFRGLSSASLPSFAQPQTASSSTLPTPPVSRVGQQVPPFIFNQPPVPLPPIPQASRTPTPPPMSSSGPSGSTSASTAATPSSLSEKVIVQKISPLKGSDDYAVWASKIEDLLFQLKLAGHIDDDHINAHKGDSTWADEDRNALITIRSRVDQGAYIHVMSCTTAKEAWDKLKDMFEVHGMLAKLFQRQKLDNIRMAEGDNLEHHIRKLRTEFESMQRISGDASRWNDEEWITLLIGSLPASWKPVIQTLPVEYEQGATATATAENRKKMVWTVTKRLLAEEARLKGKTAPKGETGMFNRNQSMKFPKTNGNSNTGKKPGQCHNCGKWGHWASEC</sequence>
<dbReference type="AlphaFoldDB" id="A0A8H8NNQ2"/>
<keyword evidence="2" id="KW-0479">Metal-binding</keyword>
<feature type="compositionally biased region" description="Acidic residues" evidence="3">
    <location>
        <begin position="15"/>
        <end position="28"/>
    </location>
</feature>
<dbReference type="GO" id="GO:0006397">
    <property type="term" value="P:mRNA processing"/>
    <property type="evidence" value="ECO:0007669"/>
    <property type="project" value="UniProtKB-KW"/>
</dbReference>
<dbReference type="InterPro" id="IPR036875">
    <property type="entry name" value="Znf_CCHC_sf"/>
</dbReference>
<evidence type="ECO:0000256" key="3">
    <source>
        <dbReference type="SAM" id="MobiDB-lite"/>
    </source>
</evidence>
<dbReference type="GO" id="GO:0003676">
    <property type="term" value="F:nucleic acid binding"/>
    <property type="evidence" value="ECO:0007669"/>
    <property type="project" value="InterPro"/>
</dbReference>
<feature type="region of interest" description="Disordered" evidence="3">
    <location>
        <begin position="351"/>
        <end position="379"/>
    </location>
</feature>
<dbReference type="GO" id="GO:0008270">
    <property type="term" value="F:zinc ion binding"/>
    <property type="evidence" value="ECO:0007669"/>
    <property type="project" value="UniProtKB-KW"/>
</dbReference>
<evidence type="ECO:0000256" key="1">
    <source>
        <dbReference type="ARBA" id="ARBA00022664"/>
    </source>
</evidence>
<dbReference type="Pfam" id="PF14223">
    <property type="entry name" value="Retrotran_gag_2"/>
    <property type="match status" value="1"/>
</dbReference>
<evidence type="ECO:0000313" key="6">
    <source>
        <dbReference type="Proteomes" id="UP000650533"/>
    </source>
</evidence>
<feature type="compositionally biased region" description="Polar residues" evidence="3">
    <location>
        <begin position="359"/>
        <end position="377"/>
    </location>
</feature>
<feature type="compositionally biased region" description="Low complexity" evidence="3">
    <location>
        <begin position="96"/>
        <end position="105"/>
    </location>
</feature>
<dbReference type="GeneID" id="67025889"/>
<dbReference type="InterPro" id="IPR001878">
    <property type="entry name" value="Znf_CCHC"/>
</dbReference>
<feature type="domain" description="CCHC-type" evidence="4">
    <location>
        <begin position="383"/>
        <end position="396"/>
    </location>
</feature>
<keyword evidence="2" id="KW-0863">Zinc-finger</keyword>
<dbReference type="EMBL" id="CP059658">
    <property type="protein sequence ID" value="QRW15608.1"/>
    <property type="molecule type" value="Genomic_DNA"/>
</dbReference>
<feature type="region of interest" description="Disordered" evidence="3">
    <location>
        <begin position="1"/>
        <end position="142"/>
    </location>
</feature>
<keyword evidence="1" id="KW-0507">mRNA processing</keyword>
<reference evidence="5" key="1">
    <citation type="submission" date="2020-05" db="EMBL/GenBank/DDBJ databases">
        <title>Evolutionary and genomic comparisons of hybrid uninucleate and nonhybrid Rhizoctonia fungi.</title>
        <authorList>
            <person name="Li C."/>
            <person name="Chen X."/>
        </authorList>
    </citation>
    <scope>NUCLEOTIDE SEQUENCE</scope>
    <source>
        <strain evidence="5">AG-1 IA</strain>
    </source>
</reference>
<feature type="compositionally biased region" description="Low complexity" evidence="3">
    <location>
        <begin position="54"/>
        <end position="65"/>
    </location>
</feature>
<gene>
    <name evidence="5" type="ORF">RhiXN_03609</name>
</gene>
<name>A0A8H8NNQ2_9AGAM</name>
<evidence type="ECO:0000313" key="5">
    <source>
        <dbReference type="EMBL" id="QRW15608.1"/>
    </source>
</evidence>
<feature type="compositionally biased region" description="Low complexity" evidence="3">
    <location>
        <begin position="126"/>
        <end position="142"/>
    </location>
</feature>
<feature type="compositionally biased region" description="Polar residues" evidence="3">
    <location>
        <begin position="68"/>
        <end position="86"/>
    </location>
</feature>
<dbReference type="KEGG" id="rsx:RhiXN_03609"/>
<dbReference type="SUPFAM" id="SSF57756">
    <property type="entry name" value="Retrovirus zinc finger-like domains"/>
    <property type="match status" value="1"/>
</dbReference>
<evidence type="ECO:0000259" key="4">
    <source>
        <dbReference type="PROSITE" id="PS50158"/>
    </source>
</evidence>
<feature type="compositionally biased region" description="Pro residues" evidence="3">
    <location>
        <begin position="106"/>
        <end position="125"/>
    </location>
</feature>
<dbReference type="PROSITE" id="PS50158">
    <property type="entry name" value="ZF_CCHC"/>
    <property type="match status" value="1"/>
</dbReference>
<evidence type="ECO:0000256" key="2">
    <source>
        <dbReference type="PROSITE-ProRule" id="PRU00047"/>
    </source>
</evidence>
<dbReference type="Proteomes" id="UP000650533">
    <property type="component" value="Chromosome 1"/>
</dbReference>
<accession>A0A8H8NNQ2</accession>